<evidence type="ECO:0000259" key="5">
    <source>
        <dbReference type="PROSITE" id="PS50110"/>
    </source>
</evidence>
<dbReference type="CDD" id="cd06170">
    <property type="entry name" value="LuxR_C_like"/>
    <property type="match status" value="1"/>
</dbReference>
<name>A0ABT0GNE6_9HYPH</name>
<sequence length="216" mass="23564">MNKKVLLVDDHQMVLDGLANLIVSEMPDIDIKTSADPIEFLETLTPNSDIALVVTDLFMLKMNGLAFASAIRDRASDLPVLLLSGVEEDLTEEAILSSGASGFVSKKVGHKALFEGMRAAMDGKTYINGKVSERPSASAVRSLERANGESFRYPKLSERQVEVLKLIAAGESNRDISDQLMISENTVKSHIKILFSELGVNKRAACVRQARVFGLI</sequence>
<dbReference type="PRINTS" id="PR00038">
    <property type="entry name" value="HTHLUXR"/>
</dbReference>
<protein>
    <submittedName>
        <fullName evidence="6">Response regulator transcription factor</fullName>
    </submittedName>
</protein>
<dbReference type="InterPro" id="IPR016032">
    <property type="entry name" value="Sig_transdc_resp-reg_C-effctor"/>
</dbReference>
<feature type="domain" description="Response regulatory" evidence="5">
    <location>
        <begin position="4"/>
        <end position="121"/>
    </location>
</feature>
<keyword evidence="7" id="KW-1185">Reference proteome</keyword>
<dbReference type="EMBL" id="JALNMJ010000001">
    <property type="protein sequence ID" value="MCK7610944.1"/>
    <property type="molecule type" value="Genomic_DNA"/>
</dbReference>
<dbReference type="Proteomes" id="UP001431221">
    <property type="component" value="Unassembled WGS sequence"/>
</dbReference>
<dbReference type="SMART" id="SM00448">
    <property type="entry name" value="REC"/>
    <property type="match status" value="1"/>
</dbReference>
<dbReference type="PANTHER" id="PTHR43214">
    <property type="entry name" value="TWO-COMPONENT RESPONSE REGULATOR"/>
    <property type="match status" value="1"/>
</dbReference>
<dbReference type="InterPro" id="IPR001789">
    <property type="entry name" value="Sig_transdc_resp-reg_receiver"/>
</dbReference>
<feature type="modified residue" description="4-aspartylphosphate" evidence="3">
    <location>
        <position position="56"/>
    </location>
</feature>
<keyword evidence="2" id="KW-0238">DNA-binding</keyword>
<dbReference type="Gene3D" id="1.10.10.10">
    <property type="entry name" value="Winged helix-like DNA-binding domain superfamily/Winged helix DNA-binding domain"/>
    <property type="match status" value="1"/>
</dbReference>
<organism evidence="6 7">
    <name type="scientific">Roseibium sediminicola</name>
    <dbReference type="NCBI Taxonomy" id="2933272"/>
    <lineage>
        <taxon>Bacteria</taxon>
        <taxon>Pseudomonadati</taxon>
        <taxon>Pseudomonadota</taxon>
        <taxon>Alphaproteobacteria</taxon>
        <taxon>Hyphomicrobiales</taxon>
        <taxon>Stappiaceae</taxon>
        <taxon>Roseibium</taxon>
    </lineage>
</organism>
<dbReference type="PROSITE" id="PS50043">
    <property type="entry name" value="HTH_LUXR_2"/>
    <property type="match status" value="1"/>
</dbReference>
<dbReference type="InterPro" id="IPR000792">
    <property type="entry name" value="Tscrpt_reg_LuxR_C"/>
</dbReference>
<evidence type="ECO:0000259" key="4">
    <source>
        <dbReference type="PROSITE" id="PS50043"/>
    </source>
</evidence>
<dbReference type="Pfam" id="PF00196">
    <property type="entry name" value="GerE"/>
    <property type="match status" value="1"/>
</dbReference>
<dbReference type="CDD" id="cd17535">
    <property type="entry name" value="REC_NarL-like"/>
    <property type="match status" value="1"/>
</dbReference>
<evidence type="ECO:0000313" key="7">
    <source>
        <dbReference type="Proteomes" id="UP001431221"/>
    </source>
</evidence>
<dbReference type="RefSeq" id="WP_248150107.1">
    <property type="nucleotide sequence ID" value="NZ_JALNMJ010000001.1"/>
</dbReference>
<reference evidence="6" key="1">
    <citation type="submission" date="2022-04" db="EMBL/GenBank/DDBJ databases">
        <title>Roseibium sp. CAU 1639 isolated from mud.</title>
        <authorList>
            <person name="Kim W."/>
        </authorList>
    </citation>
    <scope>NUCLEOTIDE SEQUENCE</scope>
    <source>
        <strain evidence="6">CAU 1639</strain>
    </source>
</reference>
<evidence type="ECO:0000256" key="3">
    <source>
        <dbReference type="PROSITE-ProRule" id="PRU00169"/>
    </source>
</evidence>
<dbReference type="SUPFAM" id="SSF52172">
    <property type="entry name" value="CheY-like"/>
    <property type="match status" value="1"/>
</dbReference>
<evidence type="ECO:0000256" key="2">
    <source>
        <dbReference type="ARBA" id="ARBA00023125"/>
    </source>
</evidence>
<gene>
    <name evidence="6" type="ORF">M0H32_02120</name>
</gene>
<dbReference type="InterPro" id="IPR011006">
    <property type="entry name" value="CheY-like_superfamily"/>
</dbReference>
<feature type="domain" description="HTH luxR-type" evidence="4">
    <location>
        <begin position="149"/>
        <end position="214"/>
    </location>
</feature>
<dbReference type="PROSITE" id="PS50110">
    <property type="entry name" value="RESPONSE_REGULATORY"/>
    <property type="match status" value="1"/>
</dbReference>
<keyword evidence="1 3" id="KW-0597">Phosphoprotein</keyword>
<dbReference type="Gene3D" id="3.40.50.2300">
    <property type="match status" value="1"/>
</dbReference>
<evidence type="ECO:0000313" key="6">
    <source>
        <dbReference type="EMBL" id="MCK7610944.1"/>
    </source>
</evidence>
<accession>A0ABT0GNE6</accession>
<dbReference type="Pfam" id="PF00072">
    <property type="entry name" value="Response_reg"/>
    <property type="match status" value="1"/>
</dbReference>
<evidence type="ECO:0000256" key="1">
    <source>
        <dbReference type="ARBA" id="ARBA00022553"/>
    </source>
</evidence>
<dbReference type="InterPro" id="IPR036388">
    <property type="entry name" value="WH-like_DNA-bd_sf"/>
</dbReference>
<dbReference type="InterPro" id="IPR039420">
    <property type="entry name" value="WalR-like"/>
</dbReference>
<dbReference type="SUPFAM" id="SSF46894">
    <property type="entry name" value="C-terminal effector domain of the bipartite response regulators"/>
    <property type="match status" value="1"/>
</dbReference>
<dbReference type="InterPro" id="IPR058245">
    <property type="entry name" value="NreC/VraR/RcsB-like_REC"/>
</dbReference>
<dbReference type="SMART" id="SM00421">
    <property type="entry name" value="HTH_LUXR"/>
    <property type="match status" value="1"/>
</dbReference>
<comment type="caution">
    <text evidence="6">The sequence shown here is derived from an EMBL/GenBank/DDBJ whole genome shotgun (WGS) entry which is preliminary data.</text>
</comment>
<proteinExistence type="predicted"/>